<keyword evidence="3" id="KW-0479">Metal-binding</keyword>
<comment type="similarity">
    <text evidence="2">Belongs to the metallo-beta-lactamase superfamily.</text>
</comment>
<feature type="domain" description="Metallo-beta-lactamase" evidence="6">
    <location>
        <begin position="45"/>
        <end position="269"/>
    </location>
</feature>
<name>A0A090FV78_MESPL</name>
<proteinExistence type="inferred from homology"/>
<evidence type="ECO:0000256" key="5">
    <source>
        <dbReference type="ARBA" id="ARBA00022833"/>
    </source>
</evidence>
<dbReference type="InterPro" id="IPR036866">
    <property type="entry name" value="RibonucZ/Hydroxyglut_hydro"/>
</dbReference>
<keyword evidence="4 7" id="KW-0378">Hydrolase</keyword>
<evidence type="ECO:0000313" key="8">
    <source>
        <dbReference type="Proteomes" id="UP000046122"/>
    </source>
</evidence>
<evidence type="ECO:0000259" key="6">
    <source>
        <dbReference type="SMART" id="SM00849"/>
    </source>
</evidence>
<protein>
    <submittedName>
        <fullName evidence="7">Zn-dependent hydrolase, glyoxylase</fullName>
    </submittedName>
</protein>
<evidence type="ECO:0000256" key="1">
    <source>
        <dbReference type="ARBA" id="ARBA00001947"/>
    </source>
</evidence>
<dbReference type="SMART" id="SM00849">
    <property type="entry name" value="Lactamase_B"/>
    <property type="match status" value="1"/>
</dbReference>
<dbReference type="SUPFAM" id="SSF56281">
    <property type="entry name" value="Metallo-hydrolase/oxidoreductase"/>
    <property type="match status" value="1"/>
</dbReference>
<dbReference type="PANTHER" id="PTHR42978">
    <property type="entry name" value="QUORUM-QUENCHING LACTONASE YTNP-RELATED-RELATED"/>
    <property type="match status" value="1"/>
</dbReference>
<dbReference type="InterPro" id="IPR001279">
    <property type="entry name" value="Metallo-B-lactamas"/>
</dbReference>
<evidence type="ECO:0000313" key="7">
    <source>
        <dbReference type="EMBL" id="CDX50153.1"/>
    </source>
</evidence>
<dbReference type="Proteomes" id="UP000046122">
    <property type="component" value="Unassembled WGS sequence"/>
</dbReference>
<comment type="cofactor">
    <cofactor evidence="1">
        <name>Zn(2+)</name>
        <dbReference type="ChEBI" id="CHEBI:29105"/>
    </cofactor>
</comment>
<dbReference type="GO" id="GO:0046872">
    <property type="term" value="F:metal ion binding"/>
    <property type="evidence" value="ECO:0007669"/>
    <property type="project" value="UniProtKB-KW"/>
</dbReference>
<dbReference type="AlphaFoldDB" id="A0A090FV78"/>
<dbReference type="InterPro" id="IPR051013">
    <property type="entry name" value="MBL_superfamily_lactonases"/>
</dbReference>
<evidence type="ECO:0000256" key="4">
    <source>
        <dbReference type="ARBA" id="ARBA00022801"/>
    </source>
</evidence>
<evidence type="ECO:0000256" key="3">
    <source>
        <dbReference type="ARBA" id="ARBA00022723"/>
    </source>
</evidence>
<sequence length="302" mass="34090">MRSAGDIREETMGQYSIWVLEYSYVTNYHKSGVLYGAHNQGYVKLPYCYALIKGNGHVAMVDVGYNNKDYGKHLGDKFGVENWHSPETVLGEIGLAPKDVDTVFITHAHFDHFGNVEDFPKATFYIQEKEIAKWVWAMSLPDRMRWMNVAVDPGDIVRGVDLARQKRLVTLDGAKQDVLPNVDLNPAFDSHTYGSMWVTVRNGKEDTWVLAGDLVYVFDNIEGSGAAVDIETLYVPVGLAVGSQTNLVLATEEMMKQVNYEARRVIPIHEERLKDRFPSRITKDGLRITEICLADGEKSRVQ</sequence>
<accession>A0A090FV78</accession>
<dbReference type="CDD" id="cd07729">
    <property type="entry name" value="AHL_lactonase_MBL-fold"/>
    <property type="match status" value="1"/>
</dbReference>
<dbReference type="Gene3D" id="3.60.15.10">
    <property type="entry name" value="Ribonuclease Z/Hydroxyacylglutathione hydrolase-like"/>
    <property type="match status" value="1"/>
</dbReference>
<dbReference type="Pfam" id="PF00753">
    <property type="entry name" value="Lactamase_B"/>
    <property type="match status" value="1"/>
</dbReference>
<dbReference type="EMBL" id="CCNE01000004">
    <property type="protein sequence ID" value="CDX50153.1"/>
    <property type="molecule type" value="Genomic_DNA"/>
</dbReference>
<dbReference type="PANTHER" id="PTHR42978:SF2">
    <property type="entry name" value="102 KBASES UNSTABLE REGION: FROM 1 TO 119443"/>
    <property type="match status" value="1"/>
</dbReference>
<reference evidence="7 8" key="1">
    <citation type="submission" date="2014-08" db="EMBL/GenBank/DDBJ databases">
        <authorList>
            <person name="Moulin Lionel"/>
        </authorList>
    </citation>
    <scope>NUCLEOTIDE SEQUENCE [LARGE SCALE GENOMIC DNA]</scope>
</reference>
<organism evidence="7 8">
    <name type="scientific">Mesorhizobium plurifarium</name>
    <dbReference type="NCBI Taxonomy" id="69974"/>
    <lineage>
        <taxon>Bacteria</taxon>
        <taxon>Pseudomonadati</taxon>
        <taxon>Pseudomonadota</taxon>
        <taxon>Alphaproteobacteria</taxon>
        <taxon>Hyphomicrobiales</taxon>
        <taxon>Phyllobacteriaceae</taxon>
        <taxon>Mesorhizobium</taxon>
    </lineage>
</organism>
<keyword evidence="5" id="KW-0862">Zinc</keyword>
<dbReference type="GO" id="GO:0016787">
    <property type="term" value="F:hydrolase activity"/>
    <property type="evidence" value="ECO:0007669"/>
    <property type="project" value="UniProtKB-KW"/>
</dbReference>
<gene>
    <name evidence="7" type="ORF">MPL3365_120044</name>
</gene>
<evidence type="ECO:0000256" key="2">
    <source>
        <dbReference type="ARBA" id="ARBA00007749"/>
    </source>
</evidence>